<keyword evidence="1" id="KW-0472">Membrane</keyword>
<feature type="transmembrane region" description="Helical" evidence="1">
    <location>
        <begin position="536"/>
        <end position="560"/>
    </location>
</feature>
<proteinExistence type="predicted"/>
<protein>
    <submittedName>
        <fullName evidence="2">Membrane protein</fullName>
    </submittedName>
</protein>
<feature type="transmembrane region" description="Helical" evidence="1">
    <location>
        <begin position="478"/>
        <end position="498"/>
    </location>
</feature>
<feature type="transmembrane region" description="Helical" evidence="1">
    <location>
        <begin position="336"/>
        <end position="353"/>
    </location>
</feature>
<keyword evidence="1" id="KW-0812">Transmembrane</keyword>
<feature type="transmembrane region" description="Helical" evidence="1">
    <location>
        <begin position="504"/>
        <end position="524"/>
    </location>
</feature>
<evidence type="ECO:0000313" key="3">
    <source>
        <dbReference type="Proteomes" id="UP000028488"/>
    </source>
</evidence>
<keyword evidence="1" id="KW-1133">Transmembrane helix</keyword>
<dbReference type="RefSeq" id="WP_128639318.1">
    <property type="nucleotide sequence ID" value="NZ_CP008947.1"/>
</dbReference>
<feature type="transmembrane region" description="Helical" evidence="1">
    <location>
        <begin position="179"/>
        <end position="202"/>
    </location>
</feature>
<feature type="transmembrane region" description="Helical" evidence="1">
    <location>
        <begin position="45"/>
        <end position="64"/>
    </location>
</feature>
<dbReference type="EMBL" id="CP008947">
    <property type="protein sequence ID" value="AII05281.1"/>
    <property type="molecule type" value="Genomic_DNA"/>
</dbReference>
<sequence>MSDLLTAERLDTRAPELTRYYDVAALASAVAGLASLAPLPSSVSAVLLAVFVLIGPGLAVVTWLRLPVAAAVAAVPVLGLSVVTAATTVLAWFYRWPATGLLLVIVLAVVASALRHRWHDTGAEPVRAVTVQQVSCRLAQWWHAARRNRPLILVAVALAVWVAVLFGLGSTAYAQFGLLFVGSGPGLVVCALMMLGAFVWALRERAVGTAAAAVLGVIVVERLTPTLITDVPIYGWTYKHLGVVDYIQQFQTLPPKGVDIYGEWPGFFTAFAWFGDITSADMMSIAHWFAPVIHVLLAVVIAAIARLLGFGMRVALTAAMVAELVNWVGQDYFSPQAIALVMALGVVALLVVSTEHRSAAYLSILVFAALVPTHQLTPYWLFGVTVALAVTRKIRPWWIPVPYFAILVAYLVPRLDIVAPYGLLSGFNPVDNAASNVTAVGTFGKIFTSAVCRSLSAGIILLAVVCAILLWRRKRPAWVATVMAFSSFALLAGQSYGGEAIFRVYLYAVPGCAILIAPILVDALTIRFRSGLLRRVVPVGLASGLAYVTFAGLQGYFGLWSLVIGYQSQVTFAEDILANEKPPATIMSLYPAGLPTRVSADYLEFAVVDKDFDQPLLALPPAVMEGFPHGGQIEMLTADAAERDGDTYLVFNTQGTAAIRYYGYLPDGSVENFEDQMRSSPDWSVYAQDDNSTIFRYTGPRR</sequence>
<dbReference type="eggNOG" id="COG1215">
    <property type="taxonomic scope" value="Bacteria"/>
</dbReference>
<evidence type="ECO:0000256" key="1">
    <source>
        <dbReference type="SAM" id="Phobius"/>
    </source>
</evidence>
<feature type="transmembrane region" description="Helical" evidence="1">
    <location>
        <begin position="359"/>
        <end position="382"/>
    </location>
</feature>
<gene>
    <name evidence="2" type="ORF">EP51_11910</name>
</gene>
<feature type="transmembrane region" description="Helical" evidence="1">
    <location>
        <begin position="446"/>
        <end position="471"/>
    </location>
</feature>
<accession>A0A076EHT7</accession>
<feature type="transmembrane region" description="Helical" evidence="1">
    <location>
        <begin position="100"/>
        <end position="118"/>
    </location>
</feature>
<dbReference type="Proteomes" id="UP000028488">
    <property type="component" value="Chromosome"/>
</dbReference>
<organism evidence="2 3">
    <name type="scientific">Rhodococcus opacus</name>
    <name type="common">Nocardia opaca</name>
    <dbReference type="NCBI Taxonomy" id="37919"/>
    <lineage>
        <taxon>Bacteria</taxon>
        <taxon>Bacillati</taxon>
        <taxon>Actinomycetota</taxon>
        <taxon>Actinomycetes</taxon>
        <taxon>Mycobacteriales</taxon>
        <taxon>Nocardiaceae</taxon>
        <taxon>Rhodococcus</taxon>
    </lineage>
</organism>
<feature type="transmembrane region" description="Helical" evidence="1">
    <location>
        <begin position="394"/>
        <end position="412"/>
    </location>
</feature>
<feature type="transmembrane region" description="Helical" evidence="1">
    <location>
        <begin position="151"/>
        <end position="173"/>
    </location>
</feature>
<feature type="transmembrane region" description="Helical" evidence="1">
    <location>
        <begin position="20"/>
        <end position="39"/>
    </location>
</feature>
<evidence type="ECO:0000313" key="2">
    <source>
        <dbReference type="EMBL" id="AII05281.1"/>
    </source>
</evidence>
<name>A0A076EHT7_RHOOP</name>
<feature type="transmembrane region" description="Helical" evidence="1">
    <location>
        <begin position="71"/>
        <end position="94"/>
    </location>
</feature>
<dbReference type="AlphaFoldDB" id="A0A076EHT7"/>
<reference evidence="2 3" key="1">
    <citation type="submission" date="2014-07" db="EMBL/GenBank/DDBJ databases">
        <title>Genome Sequence of Rhodococcus opacus Strain R7, a Biodegrader of Mono- and Polycyclic Aromatic Hydrocarbons.</title>
        <authorList>
            <person name="Di Gennaro P."/>
            <person name="Zampolli J."/>
            <person name="Presti I."/>
            <person name="Cappelletti M."/>
            <person name="D'Ursi P."/>
            <person name="Orro A."/>
            <person name="Mezzelani A."/>
            <person name="Milanesi L."/>
        </authorList>
    </citation>
    <scope>NUCLEOTIDE SEQUENCE [LARGE SCALE GENOMIC DNA]</scope>
    <source>
        <strain evidence="2 3">R7</strain>
    </source>
</reference>
<feature type="transmembrane region" description="Helical" evidence="1">
    <location>
        <begin position="285"/>
        <end position="304"/>
    </location>
</feature>